<proteinExistence type="predicted"/>
<feature type="transmembrane region" description="Helical" evidence="1">
    <location>
        <begin position="12"/>
        <end position="34"/>
    </location>
</feature>
<evidence type="ECO:0000256" key="1">
    <source>
        <dbReference type="SAM" id="Phobius"/>
    </source>
</evidence>
<sequence length="79" mass="9196">MFSTPPIHQTLGYINIFSSSFSLFFNGFLIYLILTKSPKEFRVYKYLLAFISVFELFYSVLEIVLVPVSDKIQSSLRET</sequence>
<dbReference type="STRING" id="31234.E3NUW3"/>
<evidence type="ECO:0008006" key="4">
    <source>
        <dbReference type="Google" id="ProtNLM"/>
    </source>
</evidence>
<keyword evidence="1" id="KW-0812">Transmembrane</keyword>
<dbReference type="InParanoid" id="E3NUW3"/>
<dbReference type="Proteomes" id="UP000008281">
    <property type="component" value="Unassembled WGS sequence"/>
</dbReference>
<name>E3NUW3_CAERE</name>
<evidence type="ECO:0000313" key="3">
    <source>
        <dbReference type="Proteomes" id="UP000008281"/>
    </source>
</evidence>
<dbReference type="Pfam" id="PF10326">
    <property type="entry name" value="7TM_GPCR_Str"/>
    <property type="match status" value="1"/>
</dbReference>
<dbReference type="AlphaFoldDB" id="E3NUW3"/>
<reference evidence="2" key="1">
    <citation type="submission" date="2007-07" db="EMBL/GenBank/DDBJ databases">
        <title>PCAP assembly of the Caenorhabditis remanei genome.</title>
        <authorList>
            <consortium name="The Caenorhabditis remanei Sequencing Consortium"/>
            <person name="Wilson R.K."/>
        </authorList>
    </citation>
    <scope>NUCLEOTIDE SEQUENCE [LARGE SCALE GENOMIC DNA]</scope>
    <source>
        <strain evidence="2">PB4641</strain>
    </source>
</reference>
<keyword evidence="1" id="KW-0472">Membrane</keyword>
<gene>
    <name evidence="2" type="ORF">CRE_14445</name>
</gene>
<evidence type="ECO:0000313" key="2">
    <source>
        <dbReference type="EMBL" id="EFO96574.1"/>
    </source>
</evidence>
<organism evidence="3">
    <name type="scientific">Caenorhabditis remanei</name>
    <name type="common">Caenorhabditis vulgaris</name>
    <dbReference type="NCBI Taxonomy" id="31234"/>
    <lineage>
        <taxon>Eukaryota</taxon>
        <taxon>Metazoa</taxon>
        <taxon>Ecdysozoa</taxon>
        <taxon>Nematoda</taxon>
        <taxon>Chromadorea</taxon>
        <taxon>Rhabditida</taxon>
        <taxon>Rhabditina</taxon>
        <taxon>Rhabditomorpha</taxon>
        <taxon>Rhabditoidea</taxon>
        <taxon>Rhabditidae</taxon>
        <taxon>Peloderinae</taxon>
        <taxon>Caenorhabditis</taxon>
    </lineage>
</organism>
<keyword evidence="1" id="KW-1133">Transmembrane helix</keyword>
<dbReference type="InterPro" id="IPR019428">
    <property type="entry name" value="7TM_GPCR_serpentine_rcpt_Str"/>
</dbReference>
<feature type="transmembrane region" description="Helical" evidence="1">
    <location>
        <begin position="46"/>
        <end position="68"/>
    </location>
</feature>
<dbReference type="HOGENOM" id="CLU_2608297_0_0_1"/>
<dbReference type="SUPFAM" id="SSF81321">
    <property type="entry name" value="Family A G protein-coupled receptor-like"/>
    <property type="match status" value="1"/>
</dbReference>
<protein>
    <recommendedName>
        <fullName evidence="4">Serpentine receptor class gamma</fullName>
    </recommendedName>
</protein>
<keyword evidence="3" id="KW-1185">Reference proteome</keyword>
<dbReference type="EMBL" id="DS270705">
    <property type="protein sequence ID" value="EFO96574.1"/>
    <property type="molecule type" value="Genomic_DNA"/>
</dbReference>
<accession>E3NUW3</accession>